<dbReference type="PANTHER" id="PTHR23521">
    <property type="entry name" value="TRANSPORTER MFS SUPERFAMILY"/>
    <property type="match status" value="1"/>
</dbReference>
<keyword evidence="2 4" id="KW-1133">Transmembrane helix</keyword>
<evidence type="ECO:0000256" key="1">
    <source>
        <dbReference type="ARBA" id="ARBA00022692"/>
    </source>
</evidence>
<reference evidence="6 7" key="1">
    <citation type="journal article" date="2016" name="Nat. Commun.">
        <title>Thousands of microbial genomes shed light on interconnected biogeochemical processes in an aquifer system.</title>
        <authorList>
            <person name="Anantharaman K."/>
            <person name="Brown C.T."/>
            <person name="Hug L.A."/>
            <person name="Sharon I."/>
            <person name="Castelle C.J."/>
            <person name="Probst A.J."/>
            <person name="Thomas B.C."/>
            <person name="Singh A."/>
            <person name="Wilkins M.J."/>
            <person name="Karaoz U."/>
            <person name="Brodie E.L."/>
            <person name="Williams K.H."/>
            <person name="Hubbard S.S."/>
            <person name="Banfield J.F."/>
        </authorList>
    </citation>
    <scope>NUCLEOTIDE SEQUENCE [LARGE SCALE GENOMIC DNA]</scope>
</reference>
<feature type="domain" description="Major facilitator superfamily (MFS) profile" evidence="5">
    <location>
        <begin position="1"/>
        <end position="361"/>
    </location>
</feature>
<dbReference type="PANTHER" id="PTHR23521:SF2">
    <property type="entry name" value="TRANSPORTER MFS SUPERFAMILY"/>
    <property type="match status" value="1"/>
</dbReference>
<dbReference type="GO" id="GO:0005886">
    <property type="term" value="C:plasma membrane"/>
    <property type="evidence" value="ECO:0007669"/>
    <property type="project" value="TreeGrafter"/>
</dbReference>
<comment type="caution">
    <text evidence="6">The sequence shown here is derived from an EMBL/GenBank/DDBJ whole genome shotgun (WGS) entry which is preliminary data.</text>
</comment>
<keyword evidence="3 4" id="KW-0472">Membrane</keyword>
<sequence length="371" mass="40428">MGFGMSFVTPLIPLIIKNTGSSLASIGQIGATYFLFFTILTPFCGKKVDKIGSKKIMFIGLLSYAVSIMFVPYVKTVNAFYIIRALHGISTASLFVATESAINILSSPENRAKNTSYYALVFGLGFAGGPAIGATLYSINIYLPFFLCSTSFILAALINLLYFKDTKIEVQSKIYSFKDFLNALKIPIAAAMCYAFVEVCIGVFLSLYLDSMNIKGTYLGIVFTVFAIGAMVSPIPSGRFADRFGKFPTIYIFSFLLAVTIFLFNVLNGFVSIILLISGVGFIAGGLYPVALALIADLIPKNKIGAANSAFSFSYGLGSIIGPLVTGRFIDYYGIKYLFYPMSFVAFIFFIISVFDALKKPRLSKISQRAN</sequence>
<evidence type="ECO:0000259" key="5">
    <source>
        <dbReference type="PROSITE" id="PS50850"/>
    </source>
</evidence>
<feature type="transmembrane region" description="Helical" evidence="4">
    <location>
        <begin position="20"/>
        <end position="44"/>
    </location>
</feature>
<dbReference type="PROSITE" id="PS50850">
    <property type="entry name" value="MFS"/>
    <property type="match status" value="1"/>
</dbReference>
<gene>
    <name evidence="6" type="ORF">A3G31_10750</name>
</gene>
<evidence type="ECO:0000256" key="3">
    <source>
        <dbReference type="ARBA" id="ARBA00023136"/>
    </source>
</evidence>
<dbReference type="STRING" id="1817883.A3G31_10750"/>
<feature type="transmembrane region" description="Helical" evidence="4">
    <location>
        <begin position="337"/>
        <end position="358"/>
    </location>
</feature>
<proteinExistence type="predicted"/>
<dbReference type="AlphaFoldDB" id="A0A1F7SGV5"/>
<dbReference type="Gene3D" id="1.20.1250.20">
    <property type="entry name" value="MFS general substrate transporter like domains"/>
    <property type="match status" value="2"/>
</dbReference>
<dbReference type="InterPro" id="IPR011701">
    <property type="entry name" value="MFS"/>
</dbReference>
<accession>A0A1F7SGV5</accession>
<evidence type="ECO:0000313" key="7">
    <source>
        <dbReference type="Proteomes" id="UP000178082"/>
    </source>
</evidence>
<feature type="transmembrane region" description="Helical" evidence="4">
    <location>
        <begin position="80"/>
        <end position="105"/>
    </location>
</feature>
<dbReference type="InterPro" id="IPR036259">
    <property type="entry name" value="MFS_trans_sf"/>
</dbReference>
<feature type="transmembrane region" description="Helical" evidence="4">
    <location>
        <begin position="273"/>
        <end position="295"/>
    </location>
</feature>
<dbReference type="SUPFAM" id="SSF103473">
    <property type="entry name" value="MFS general substrate transporter"/>
    <property type="match status" value="1"/>
</dbReference>
<dbReference type="Proteomes" id="UP000178082">
    <property type="component" value="Unassembled WGS sequence"/>
</dbReference>
<dbReference type="InterPro" id="IPR020846">
    <property type="entry name" value="MFS_dom"/>
</dbReference>
<feature type="transmembrane region" description="Helical" evidence="4">
    <location>
        <begin position="117"/>
        <end position="137"/>
    </location>
</feature>
<evidence type="ECO:0000256" key="2">
    <source>
        <dbReference type="ARBA" id="ARBA00022989"/>
    </source>
</evidence>
<dbReference type="GO" id="GO:0022857">
    <property type="term" value="F:transmembrane transporter activity"/>
    <property type="evidence" value="ECO:0007669"/>
    <property type="project" value="InterPro"/>
</dbReference>
<feature type="transmembrane region" description="Helical" evidence="4">
    <location>
        <begin position="184"/>
        <end position="205"/>
    </location>
</feature>
<feature type="transmembrane region" description="Helical" evidence="4">
    <location>
        <begin position="307"/>
        <end position="325"/>
    </location>
</feature>
<keyword evidence="1 4" id="KW-0812">Transmembrane</keyword>
<feature type="transmembrane region" description="Helical" evidence="4">
    <location>
        <begin position="247"/>
        <end position="267"/>
    </location>
</feature>
<feature type="transmembrane region" description="Helical" evidence="4">
    <location>
        <begin position="56"/>
        <end position="74"/>
    </location>
</feature>
<organism evidence="6 7">
    <name type="scientific">Candidatus Schekmanbacteria bacterium RIFCSPLOWO2_12_FULL_38_15</name>
    <dbReference type="NCBI Taxonomy" id="1817883"/>
    <lineage>
        <taxon>Bacteria</taxon>
        <taxon>Candidatus Schekmaniibacteriota</taxon>
    </lineage>
</organism>
<protein>
    <recommendedName>
        <fullName evidence="5">Major facilitator superfamily (MFS) profile domain-containing protein</fullName>
    </recommendedName>
</protein>
<dbReference type="EMBL" id="MGDI01000031">
    <property type="protein sequence ID" value="OGL52464.1"/>
    <property type="molecule type" value="Genomic_DNA"/>
</dbReference>
<dbReference type="Pfam" id="PF07690">
    <property type="entry name" value="MFS_1"/>
    <property type="match status" value="2"/>
</dbReference>
<evidence type="ECO:0000313" key="6">
    <source>
        <dbReference type="EMBL" id="OGL52464.1"/>
    </source>
</evidence>
<feature type="transmembrane region" description="Helical" evidence="4">
    <location>
        <begin position="143"/>
        <end position="163"/>
    </location>
</feature>
<name>A0A1F7SGV5_9BACT</name>
<feature type="transmembrane region" description="Helical" evidence="4">
    <location>
        <begin position="217"/>
        <end position="235"/>
    </location>
</feature>
<evidence type="ECO:0000256" key="4">
    <source>
        <dbReference type="SAM" id="Phobius"/>
    </source>
</evidence>